<evidence type="ECO:0000313" key="3">
    <source>
        <dbReference type="Proteomes" id="UP000249936"/>
    </source>
</evidence>
<reference evidence="2 3" key="1">
    <citation type="submission" date="2018-06" db="EMBL/GenBank/DDBJ databases">
        <authorList>
            <consortium name="Pathogen Informatics"/>
            <person name="Doyle S."/>
        </authorList>
    </citation>
    <scope>NUCLEOTIDE SEQUENCE [LARGE SCALE GENOMIC DNA]</scope>
    <source>
        <strain evidence="2 3">NCTC11872</strain>
    </source>
</reference>
<sequence>MMPYGQILTKREQKGTGTNERQILLKKLVNQTVYSEGVIDLFDLLEKPQPQISLLSEEFLQTVKK</sequence>
<dbReference type="AlphaFoldDB" id="A0A2X1RKU4"/>
<organism evidence="2 3">
    <name type="scientific">Haemophilus influenzae</name>
    <dbReference type="NCBI Taxonomy" id="727"/>
    <lineage>
        <taxon>Bacteria</taxon>
        <taxon>Pseudomonadati</taxon>
        <taxon>Pseudomonadota</taxon>
        <taxon>Gammaproteobacteria</taxon>
        <taxon>Pasteurellales</taxon>
        <taxon>Pasteurellaceae</taxon>
        <taxon>Haemophilus</taxon>
    </lineage>
</organism>
<dbReference type="Pfam" id="PF11867">
    <property type="entry name" value="T1RH-like_C"/>
    <property type="match status" value="1"/>
</dbReference>
<feature type="domain" description="Type I restriction enzyme HindI endonuclease subunit-like C-terminal" evidence="1">
    <location>
        <begin position="7"/>
        <end position="65"/>
    </location>
</feature>
<evidence type="ECO:0000313" key="2">
    <source>
        <dbReference type="EMBL" id="SPX42576.1"/>
    </source>
</evidence>
<protein>
    <submittedName>
        <fullName evidence="2">Type I restriction enzyme HindVIIP R protein</fullName>
    </submittedName>
</protein>
<name>A0A2X1RKU4_HAEIF</name>
<dbReference type="Proteomes" id="UP000249936">
    <property type="component" value="Unassembled WGS sequence"/>
</dbReference>
<accession>A0A2X1RKU4</accession>
<evidence type="ECO:0000259" key="1">
    <source>
        <dbReference type="Pfam" id="PF11867"/>
    </source>
</evidence>
<dbReference type="EMBL" id="UASK01000008">
    <property type="protein sequence ID" value="SPX42576.1"/>
    <property type="molecule type" value="Genomic_DNA"/>
</dbReference>
<proteinExistence type="predicted"/>
<dbReference type="InterPro" id="IPR021810">
    <property type="entry name" value="T1RH-like_C"/>
</dbReference>
<gene>
    <name evidence="2" type="ORF">NCTC11872_02216</name>
</gene>